<dbReference type="Proteomes" id="UP000309033">
    <property type="component" value="Unassembled WGS sequence"/>
</dbReference>
<evidence type="ECO:0000256" key="1">
    <source>
        <dbReference type="SAM" id="Phobius"/>
    </source>
</evidence>
<dbReference type="InterPro" id="IPR021202">
    <property type="entry name" value="Rv3654c-like"/>
</dbReference>
<proteinExistence type="predicted"/>
<dbReference type="InterPro" id="IPR028087">
    <property type="entry name" value="Tad_N"/>
</dbReference>
<comment type="caution">
    <text evidence="3">The sequence shown here is derived from an EMBL/GenBank/DDBJ whole genome shotgun (WGS) entry which is preliminary data.</text>
</comment>
<evidence type="ECO:0000259" key="2">
    <source>
        <dbReference type="Pfam" id="PF13400"/>
    </source>
</evidence>
<keyword evidence="1" id="KW-0812">Transmembrane</keyword>
<dbReference type="AlphaFoldDB" id="A0A5R8ZKG4"/>
<accession>A0A5R8ZKG4</accession>
<gene>
    <name evidence="3" type="ORF">FED44_01810</name>
</gene>
<feature type="transmembrane region" description="Helical" evidence="1">
    <location>
        <begin position="20"/>
        <end position="43"/>
    </location>
</feature>
<keyword evidence="1" id="KW-1133">Transmembrane helix</keyword>
<name>A0A5R8ZKG4_9ACTN</name>
<organism evidence="3 4">
    <name type="scientific">Microbispora triticiradicis</name>
    <dbReference type="NCBI Taxonomy" id="2200763"/>
    <lineage>
        <taxon>Bacteria</taxon>
        <taxon>Bacillati</taxon>
        <taxon>Actinomycetota</taxon>
        <taxon>Actinomycetes</taxon>
        <taxon>Streptosporangiales</taxon>
        <taxon>Streptosporangiaceae</taxon>
        <taxon>Microbispora</taxon>
    </lineage>
</organism>
<evidence type="ECO:0000313" key="4">
    <source>
        <dbReference type="Proteomes" id="UP000309033"/>
    </source>
</evidence>
<evidence type="ECO:0000313" key="3">
    <source>
        <dbReference type="EMBL" id="TLP66269.1"/>
    </source>
</evidence>
<protein>
    <recommendedName>
        <fullName evidence="2">Putative Flp pilus-assembly TadG-like N-terminal domain-containing protein</fullName>
    </recommendedName>
</protein>
<keyword evidence="1" id="KW-0472">Membrane</keyword>
<dbReference type="EMBL" id="VANP01000001">
    <property type="protein sequence ID" value="TLP66269.1"/>
    <property type="molecule type" value="Genomic_DNA"/>
</dbReference>
<dbReference type="Pfam" id="PF13400">
    <property type="entry name" value="Tad"/>
    <property type="match status" value="1"/>
</dbReference>
<feature type="domain" description="Putative Flp pilus-assembly TadG-like N-terminal" evidence="2">
    <location>
        <begin position="18"/>
        <end position="64"/>
    </location>
</feature>
<dbReference type="NCBIfam" id="TIGR03816">
    <property type="entry name" value="tadE_like_DECH"/>
    <property type="match status" value="1"/>
</dbReference>
<sequence length="129" mass="12940">MRGSPAGADVGRPARERGSATIWSITLMAVVWLAAMVVVQVGLARVARHRAQSAADLAALGAARWTLADPGEACGRAQVIAVANYASLRSCAISESVAEVAVSIRFEVPLLGTATAVASATAGPAGATA</sequence>
<keyword evidence="4" id="KW-1185">Reference proteome</keyword>
<reference evidence="3" key="1">
    <citation type="submission" date="2019-05" db="EMBL/GenBank/DDBJ databases">
        <title>Isolation, diversity and antifungal activity of Actinobacteria from wheat.</title>
        <authorList>
            <person name="Yu B."/>
        </authorList>
    </citation>
    <scope>NUCLEOTIDE SEQUENCE [LARGE SCALE GENOMIC DNA]</scope>
    <source>
        <strain evidence="3">NEAU-HEGS1-5</strain>
    </source>
</reference>